<evidence type="ECO:0000256" key="1">
    <source>
        <dbReference type="ARBA" id="ARBA00022729"/>
    </source>
</evidence>
<reference evidence="3" key="1">
    <citation type="submission" date="2019-03" db="EMBL/GenBank/DDBJ databases">
        <title>Single cell metagenomics reveals metabolic interactions within the superorganism composed of flagellate Streblomastix strix and complex community of Bacteroidetes bacteria on its surface.</title>
        <authorList>
            <person name="Treitli S.C."/>
            <person name="Kolisko M."/>
            <person name="Husnik F."/>
            <person name="Keeling P."/>
            <person name="Hampl V."/>
        </authorList>
    </citation>
    <scope>NUCLEOTIDE SEQUENCE</scope>
    <source>
        <strain evidence="3">STM</strain>
    </source>
</reference>
<dbReference type="PROSITE" id="PS52016">
    <property type="entry name" value="TONB_DEPENDENT_REC_3"/>
    <property type="match status" value="1"/>
</dbReference>
<dbReference type="GO" id="GO:0015344">
    <property type="term" value="F:siderophore uptake transmembrane transporter activity"/>
    <property type="evidence" value="ECO:0007669"/>
    <property type="project" value="TreeGrafter"/>
</dbReference>
<feature type="domain" description="TonB-dependent receptor plug" evidence="2">
    <location>
        <begin position="31"/>
        <end position="151"/>
    </location>
</feature>
<feature type="non-terminal residue" evidence="3">
    <location>
        <position position="1"/>
    </location>
</feature>
<dbReference type="EMBL" id="SNRY01008568">
    <property type="protein sequence ID" value="KAA6308296.1"/>
    <property type="molecule type" value="Genomic_DNA"/>
</dbReference>
<feature type="non-terminal residue" evidence="3">
    <location>
        <position position="277"/>
    </location>
</feature>
<name>A0A5J4PFL0_9ZZZZ</name>
<dbReference type="InterPro" id="IPR012910">
    <property type="entry name" value="Plug_dom"/>
</dbReference>
<sequence>TVGNQTNLRITLSENLLGLEEVVVVGYGTVKKRDLTGSVSSVGAEDLKKVPVTSFDQAIQGRAAGVQVTQASSAPGGRVMIRVRGGNSLTSSNEPLYVVDGYPIYAGSSAGGNGAGQNPLSTINTSDIVSIEILKDASATAIYGARGANGVVLITTKRGQQGRTQVTFDGYYGTQTIAHKLDMMNAQEYAILVNEARTNDKQAVVFPNPNDLYNFPDPASLGKGVDWQDEIFRSAPVQSYNVGINGGNENTKFSIGGSYFGQEGIIKNSDFQRASAR</sequence>
<proteinExistence type="predicted"/>
<dbReference type="PANTHER" id="PTHR30069:SF29">
    <property type="entry name" value="HEMOGLOBIN AND HEMOGLOBIN-HAPTOGLOBIN-BINDING PROTEIN 1-RELATED"/>
    <property type="match status" value="1"/>
</dbReference>
<dbReference type="InterPro" id="IPR039426">
    <property type="entry name" value="TonB-dep_rcpt-like"/>
</dbReference>
<dbReference type="NCBIfam" id="TIGR04057">
    <property type="entry name" value="SusC_RagA_signa"/>
    <property type="match status" value="1"/>
</dbReference>
<dbReference type="SUPFAM" id="SSF56935">
    <property type="entry name" value="Porins"/>
    <property type="match status" value="1"/>
</dbReference>
<dbReference type="InterPro" id="IPR037066">
    <property type="entry name" value="Plug_dom_sf"/>
</dbReference>
<dbReference type="PANTHER" id="PTHR30069">
    <property type="entry name" value="TONB-DEPENDENT OUTER MEMBRANE RECEPTOR"/>
    <property type="match status" value="1"/>
</dbReference>
<dbReference type="InterPro" id="IPR023997">
    <property type="entry name" value="TonB-dep_OMP_SusC/RagA_CS"/>
</dbReference>
<dbReference type="Gene3D" id="2.170.130.10">
    <property type="entry name" value="TonB-dependent receptor, plug domain"/>
    <property type="match status" value="1"/>
</dbReference>
<accession>A0A5J4PFL0</accession>
<gene>
    <name evidence="3" type="ORF">EZS27_040023</name>
</gene>
<organism evidence="3">
    <name type="scientific">termite gut metagenome</name>
    <dbReference type="NCBI Taxonomy" id="433724"/>
    <lineage>
        <taxon>unclassified sequences</taxon>
        <taxon>metagenomes</taxon>
        <taxon>organismal metagenomes</taxon>
    </lineage>
</organism>
<dbReference type="FunFam" id="2.170.130.10:FF:000008">
    <property type="entry name" value="SusC/RagA family TonB-linked outer membrane protein"/>
    <property type="match status" value="1"/>
</dbReference>
<evidence type="ECO:0000259" key="2">
    <source>
        <dbReference type="Pfam" id="PF07715"/>
    </source>
</evidence>
<protein>
    <submittedName>
        <fullName evidence="3">TonB-dependent receptor SusC</fullName>
    </submittedName>
</protein>
<keyword evidence="3" id="KW-0675">Receptor</keyword>
<dbReference type="AlphaFoldDB" id="A0A5J4PFL0"/>
<dbReference type="Pfam" id="PF07715">
    <property type="entry name" value="Plug"/>
    <property type="match status" value="1"/>
</dbReference>
<keyword evidence="1" id="KW-0732">Signal</keyword>
<comment type="caution">
    <text evidence="3">The sequence shown here is derived from an EMBL/GenBank/DDBJ whole genome shotgun (WGS) entry which is preliminary data.</text>
</comment>
<dbReference type="GO" id="GO:0044718">
    <property type="term" value="P:siderophore transmembrane transport"/>
    <property type="evidence" value="ECO:0007669"/>
    <property type="project" value="TreeGrafter"/>
</dbReference>
<evidence type="ECO:0000313" key="3">
    <source>
        <dbReference type="EMBL" id="KAA6308296.1"/>
    </source>
</evidence>